<dbReference type="Proteomes" id="UP001054837">
    <property type="component" value="Unassembled WGS sequence"/>
</dbReference>
<dbReference type="AlphaFoldDB" id="A0AAV4N6W2"/>
<evidence type="ECO:0000313" key="2">
    <source>
        <dbReference type="EMBL" id="GIX79698.1"/>
    </source>
</evidence>
<evidence type="ECO:0000256" key="1">
    <source>
        <dbReference type="SAM" id="MobiDB-lite"/>
    </source>
</evidence>
<dbReference type="EMBL" id="BPLQ01001215">
    <property type="protein sequence ID" value="GIX79698.1"/>
    <property type="molecule type" value="Genomic_DNA"/>
</dbReference>
<reference evidence="2 3" key="1">
    <citation type="submission" date="2021-06" db="EMBL/GenBank/DDBJ databases">
        <title>Caerostris darwini draft genome.</title>
        <authorList>
            <person name="Kono N."/>
            <person name="Arakawa K."/>
        </authorList>
    </citation>
    <scope>NUCLEOTIDE SEQUENCE [LARGE SCALE GENOMIC DNA]</scope>
</reference>
<evidence type="ECO:0000313" key="3">
    <source>
        <dbReference type="Proteomes" id="UP001054837"/>
    </source>
</evidence>
<protein>
    <submittedName>
        <fullName evidence="2">Uncharacterized protein</fullName>
    </submittedName>
</protein>
<accession>A0AAV4N6W2</accession>
<comment type="caution">
    <text evidence="2">The sequence shown here is derived from an EMBL/GenBank/DDBJ whole genome shotgun (WGS) entry which is preliminary data.</text>
</comment>
<keyword evidence="3" id="KW-1185">Reference proteome</keyword>
<organism evidence="2 3">
    <name type="scientific">Caerostris darwini</name>
    <dbReference type="NCBI Taxonomy" id="1538125"/>
    <lineage>
        <taxon>Eukaryota</taxon>
        <taxon>Metazoa</taxon>
        <taxon>Ecdysozoa</taxon>
        <taxon>Arthropoda</taxon>
        <taxon>Chelicerata</taxon>
        <taxon>Arachnida</taxon>
        <taxon>Araneae</taxon>
        <taxon>Araneomorphae</taxon>
        <taxon>Entelegynae</taxon>
        <taxon>Araneoidea</taxon>
        <taxon>Araneidae</taxon>
        <taxon>Caerostris</taxon>
    </lineage>
</organism>
<proteinExistence type="predicted"/>
<feature type="region of interest" description="Disordered" evidence="1">
    <location>
        <begin position="37"/>
        <end position="82"/>
    </location>
</feature>
<gene>
    <name evidence="2" type="ORF">CDAR_301661</name>
</gene>
<sequence>MRWAEGVANRIRAAVFGGEKNSIAKISTPPETLDANRCCNGVRDGKKRKNSSEMTLPEGPTRRLSHTWGDPDHILPHPLGLT</sequence>
<name>A0AAV4N6W2_9ARAC</name>